<name>A0AAD9VL39_9HYME</name>
<gene>
    <name evidence="1" type="ORF">KPH14_011870</name>
</gene>
<dbReference type="Proteomes" id="UP001258017">
    <property type="component" value="Unassembled WGS sequence"/>
</dbReference>
<feature type="non-terminal residue" evidence="1">
    <location>
        <position position="24"/>
    </location>
</feature>
<evidence type="ECO:0000313" key="1">
    <source>
        <dbReference type="EMBL" id="KAK2577790.1"/>
    </source>
</evidence>
<comment type="caution">
    <text evidence="1">The sequence shown here is derived from an EMBL/GenBank/DDBJ whole genome shotgun (WGS) entry which is preliminary data.</text>
</comment>
<dbReference type="AlphaFoldDB" id="A0AAD9VL39"/>
<organism evidence="1 2">
    <name type="scientific">Odynerus spinipes</name>
    <dbReference type="NCBI Taxonomy" id="1348599"/>
    <lineage>
        <taxon>Eukaryota</taxon>
        <taxon>Metazoa</taxon>
        <taxon>Ecdysozoa</taxon>
        <taxon>Arthropoda</taxon>
        <taxon>Hexapoda</taxon>
        <taxon>Insecta</taxon>
        <taxon>Pterygota</taxon>
        <taxon>Neoptera</taxon>
        <taxon>Endopterygota</taxon>
        <taxon>Hymenoptera</taxon>
        <taxon>Apocrita</taxon>
        <taxon>Aculeata</taxon>
        <taxon>Vespoidea</taxon>
        <taxon>Vespidae</taxon>
        <taxon>Eumeninae</taxon>
        <taxon>Odynerus</taxon>
    </lineage>
</organism>
<sequence>RFERSAAFNIFNRLRKNGTQFIQE</sequence>
<reference evidence="1" key="2">
    <citation type="journal article" date="2023" name="Commun. Biol.">
        <title>Intrasexual cuticular hydrocarbon dimorphism in a wasp sheds light on hydrocarbon biosynthesis genes in Hymenoptera.</title>
        <authorList>
            <person name="Moris V.C."/>
            <person name="Podsiadlowski L."/>
            <person name="Martin S."/>
            <person name="Oeyen J.P."/>
            <person name="Donath A."/>
            <person name="Petersen M."/>
            <person name="Wilbrandt J."/>
            <person name="Misof B."/>
            <person name="Liedtke D."/>
            <person name="Thamm M."/>
            <person name="Scheiner R."/>
            <person name="Schmitt T."/>
            <person name="Niehuis O."/>
        </authorList>
    </citation>
    <scope>NUCLEOTIDE SEQUENCE</scope>
    <source>
        <strain evidence="1">GBR_01_08_01A</strain>
    </source>
</reference>
<evidence type="ECO:0000313" key="2">
    <source>
        <dbReference type="Proteomes" id="UP001258017"/>
    </source>
</evidence>
<protein>
    <submittedName>
        <fullName evidence="1">Uncharacterized protein</fullName>
    </submittedName>
</protein>
<reference evidence="1" key="1">
    <citation type="submission" date="2021-08" db="EMBL/GenBank/DDBJ databases">
        <authorList>
            <person name="Misof B."/>
            <person name="Oliver O."/>
            <person name="Podsiadlowski L."/>
            <person name="Donath A."/>
            <person name="Peters R."/>
            <person name="Mayer C."/>
            <person name="Rust J."/>
            <person name="Gunkel S."/>
            <person name="Lesny P."/>
            <person name="Martin S."/>
            <person name="Oeyen J.P."/>
            <person name="Petersen M."/>
            <person name="Panagiotis P."/>
            <person name="Wilbrandt J."/>
            <person name="Tanja T."/>
        </authorList>
    </citation>
    <scope>NUCLEOTIDE SEQUENCE</scope>
    <source>
        <strain evidence="1">GBR_01_08_01A</strain>
        <tissue evidence="1">Thorax + abdomen</tissue>
    </source>
</reference>
<accession>A0AAD9VL39</accession>
<keyword evidence="2" id="KW-1185">Reference proteome</keyword>
<proteinExistence type="predicted"/>
<dbReference type="EMBL" id="JAIFRP010001187">
    <property type="protein sequence ID" value="KAK2577790.1"/>
    <property type="molecule type" value="Genomic_DNA"/>
</dbReference>